<accession>A0ABS7TJF3</accession>
<evidence type="ECO:0000313" key="3">
    <source>
        <dbReference type="EMBL" id="MBZ5708355.1"/>
    </source>
</evidence>
<feature type="chain" id="PRO_5047291877" description="Lipoprotein" evidence="2">
    <location>
        <begin position="22"/>
        <end position="119"/>
    </location>
</feature>
<evidence type="ECO:0000256" key="1">
    <source>
        <dbReference type="SAM" id="MobiDB-lite"/>
    </source>
</evidence>
<evidence type="ECO:0000313" key="4">
    <source>
        <dbReference type="Proteomes" id="UP001139031"/>
    </source>
</evidence>
<dbReference type="Proteomes" id="UP001139031">
    <property type="component" value="Unassembled WGS sequence"/>
</dbReference>
<feature type="compositionally biased region" description="Basic and acidic residues" evidence="1">
    <location>
        <begin position="48"/>
        <end position="86"/>
    </location>
</feature>
<proteinExistence type="predicted"/>
<protein>
    <recommendedName>
        <fullName evidence="5">Lipoprotein</fullName>
    </recommendedName>
</protein>
<feature type="compositionally biased region" description="Basic and acidic residues" evidence="1">
    <location>
        <begin position="100"/>
        <end position="112"/>
    </location>
</feature>
<organism evidence="3 4">
    <name type="scientific">Nannocystis pusilla</name>
    <dbReference type="NCBI Taxonomy" id="889268"/>
    <lineage>
        <taxon>Bacteria</taxon>
        <taxon>Pseudomonadati</taxon>
        <taxon>Myxococcota</taxon>
        <taxon>Polyangia</taxon>
        <taxon>Nannocystales</taxon>
        <taxon>Nannocystaceae</taxon>
        <taxon>Nannocystis</taxon>
    </lineage>
</organism>
<dbReference type="RefSeq" id="WP_224190105.1">
    <property type="nucleotide sequence ID" value="NZ_JAIRAU010000001.1"/>
</dbReference>
<feature type="region of interest" description="Disordered" evidence="1">
    <location>
        <begin position="48"/>
        <end position="119"/>
    </location>
</feature>
<gene>
    <name evidence="3" type="ORF">K7C98_03740</name>
</gene>
<name>A0ABS7TJF3_9BACT</name>
<comment type="caution">
    <text evidence="3">The sequence shown here is derived from an EMBL/GenBank/DDBJ whole genome shotgun (WGS) entry which is preliminary data.</text>
</comment>
<reference evidence="3" key="1">
    <citation type="submission" date="2021-08" db="EMBL/GenBank/DDBJ databases">
        <authorList>
            <person name="Stevens D.C."/>
        </authorList>
    </citation>
    <scope>NUCLEOTIDE SEQUENCE</scope>
    <source>
        <strain evidence="3">DSM 53165</strain>
    </source>
</reference>
<feature type="compositionally biased region" description="Low complexity" evidence="1">
    <location>
        <begin position="87"/>
        <end position="99"/>
    </location>
</feature>
<keyword evidence="4" id="KW-1185">Reference proteome</keyword>
<feature type="signal peptide" evidence="2">
    <location>
        <begin position="1"/>
        <end position="21"/>
    </location>
</feature>
<evidence type="ECO:0000256" key="2">
    <source>
        <dbReference type="SAM" id="SignalP"/>
    </source>
</evidence>
<dbReference type="EMBL" id="JAIRAU010000001">
    <property type="protein sequence ID" value="MBZ5708355.1"/>
    <property type="molecule type" value="Genomic_DNA"/>
</dbReference>
<keyword evidence="2" id="KW-0732">Signal</keyword>
<dbReference type="PROSITE" id="PS51257">
    <property type="entry name" value="PROKAR_LIPOPROTEIN"/>
    <property type="match status" value="1"/>
</dbReference>
<evidence type="ECO:0008006" key="5">
    <source>
        <dbReference type="Google" id="ProtNLM"/>
    </source>
</evidence>
<sequence length="119" mass="12472">MIRAARSLPVLLSTAFLVAFAAGCHGHDDIGKPCDNAEQCAEGQVCDFHDGKGTCQEPHGHGSEGETHSTDDHATDHEHATDDEHTSTGGDPTETTSTTGHEHGETEHEHTSTGDTSTG</sequence>